<evidence type="ECO:0000313" key="8">
    <source>
        <dbReference type="Proteomes" id="UP000043699"/>
    </source>
</evidence>
<dbReference type="GO" id="GO:0009318">
    <property type="term" value="C:exodeoxyribonuclease VII complex"/>
    <property type="evidence" value="ECO:0007669"/>
    <property type="project" value="UniProtKB-UniRule"/>
</dbReference>
<keyword evidence="2 6" id="KW-0963">Cytoplasm</keyword>
<keyword evidence="3 6" id="KW-0540">Nuclease</keyword>
<proteinExistence type="inferred from homology"/>
<dbReference type="InterPro" id="IPR003761">
    <property type="entry name" value="Exonuc_VII_S"/>
</dbReference>
<evidence type="ECO:0000256" key="5">
    <source>
        <dbReference type="ARBA" id="ARBA00022839"/>
    </source>
</evidence>
<dbReference type="RefSeq" id="WP_052651737.1">
    <property type="nucleotide sequence ID" value="NZ_CCXS01000001.1"/>
</dbReference>
<dbReference type="EMBL" id="CCXS01000001">
    <property type="protein sequence ID" value="CEG22933.1"/>
    <property type="molecule type" value="Genomic_DNA"/>
</dbReference>
<evidence type="ECO:0000256" key="2">
    <source>
        <dbReference type="ARBA" id="ARBA00022490"/>
    </source>
</evidence>
<dbReference type="Gene3D" id="1.10.287.1040">
    <property type="entry name" value="Exonuclease VII, small subunit"/>
    <property type="match status" value="1"/>
</dbReference>
<evidence type="ECO:0000256" key="1">
    <source>
        <dbReference type="ARBA" id="ARBA00009998"/>
    </source>
</evidence>
<dbReference type="GO" id="GO:0005829">
    <property type="term" value="C:cytosol"/>
    <property type="evidence" value="ECO:0007669"/>
    <property type="project" value="TreeGrafter"/>
</dbReference>
<dbReference type="Proteomes" id="UP000043699">
    <property type="component" value="Unassembled WGS sequence"/>
</dbReference>
<dbReference type="PANTHER" id="PTHR34137:SF1">
    <property type="entry name" value="EXODEOXYRIBONUCLEASE 7 SMALL SUBUNIT"/>
    <property type="match status" value="1"/>
</dbReference>
<comment type="catalytic activity">
    <reaction evidence="6">
        <text>Exonucleolytic cleavage in either 5'- to 3'- or 3'- to 5'-direction to yield nucleoside 5'-phosphates.</text>
        <dbReference type="EC" id="3.1.11.6"/>
    </reaction>
</comment>
<dbReference type="InterPro" id="IPR037004">
    <property type="entry name" value="Exonuc_VII_ssu_sf"/>
</dbReference>
<dbReference type="HAMAP" id="MF_00337">
    <property type="entry name" value="Exonuc_7_S"/>
    <property type="match status" value="1"/>
</dbReference>
<reference evidence="7 8" key="1">
    <citation type="submission" date="2014-09" db="EMBL/GenBank/DDBJ databases">
        <authorList>
            <person name="Urmite Genomes Urmite Genomes"/>
        </authorList>
    </citation>
    <scope>NUCLEOTIDE SEQUENCE [LARGE SCALE GENOMIC DNA]</scope>
    <source>
        <strain evidence="7 8">ES2</strain>
    </source>
</reference>
<accession>A0A098EKR7</accession>
<keyword evidence="8" id="KW-1185">Reference proteome</keyword>
<dbReference type="NCBIfam" id="NF002138">
    <property type="entry name" value="PRK00977.1-2"/>
    <property type="match status" value="1"/>
</dbReference>
<keyword evidence="4 6" id="KW-0378">Hydrolase</keyword>
<dbReference type="GO" id="GO:0008855">
    <property type="term" value="F:exodeoxyribonuclease VII activity"/>
    <property type="evidence" value="ECO:0007669"/>
    <property type="project" value="UniProtKB-UniRule"/>
</dbReference>
<gene>
    <name evidence="6 7" type="primary">xseB</name>
    <name evidence="7" type="ORF">BN1080_01870</name>
</gene>
<evidence type="ECO:0000256" key="6">
    <source>
        <dbReference type="HAMAP-Rule" id="MF_00337"/>
    </source>
</evidence>
<dbReference type="STRING" id="1499687.BN1080_01870"/>
<evidence type="ECO:0000313" key="7">
    <source>
        <dbReference type="EMBL" id="CEG22933.1"/>
    </source>
</evidence>
<comment type="function">
    <text evidence="6">Bidirectionally degrades single-stranded DNA into large acid-insoluble oligonucleotides, which are then degraded further into small acid-soluble oligonucleotides.</text>
</comment>
<organism evidence="7 8">
    <name type="scientific">Planococcus massiliensis</name>
    <dbReference type="NCBI Taxonomy" id="1499687"/>
    <lineage>
        <taxon>Bacteria</taxon>
        <taxon>Bacillati</taxon>
        <taxon>Bacillota</taxon>
        <taxon>Bacilli</taxon>
        <taxon>Bacillales</taxon>
        <taxon>Caryophanaceae</taxon>
        <taxon>Planococcus</taxon>
    </lineage>
</organism>
<evidence type="ECO:0000256" key="4">
    <source>
        <dbReference type="ARBA" id="ARBA00022801"/>
    </source>
</evidence>
<dbReference type="EC" id="3.1.11.6" evidence="6"/>
<comment type="subcellular location">
    <subcellularLocation>
        <location evidence="6">Cytoplasm</location>
    </subcellularLocation>
</comment>
<dbReference type="SUPFAM" id="SSF116842">
    <property type="entry name" value="XseB-like"/>
    <property type="match status" value="1"/>
</dbReference>
<dbReference type="GO" id="GO:0006308">
    <property type="term" value="P:DNA catabolic process"/>
    <property type="evidence" value="ECO:0007669"/>
    <property type="project" value="UniProtKB-UniRule"/>
</dbReference>
<dbReference type="Pfam" id="PF02609">
    <property type="entry name" value="Exonuc_VII_S"/>
    <property type="match status" value="1"/>
</dbReference>
<keyword evidence="5 6" id="KW-0269">Exonuclease</keyword>
<dbReference type="OrthoDB" id="9798666at2"/>
<comment type="subunit">
    <text evidence="6">Heterooligomer composed of large and small subunits.</text>
</comment>
<sequence length="78" mass="8876">MAEKEIMFNQAMEQLEEIVRQLEQGDVPLEEALTLYQKGMELSKVCHDKLQSAEKQLVTMMNNGKEVSVDVEMDGTSK</sequence>
<dbReference type="AlphaFoldDB" id="A0A098EKR7"/>
<dbReference type="NCBIfam" id="TIGR01280">
    <property type="entry name" value="xseB"/>
    <property type="match status" value="1"/>
</dbReference>
<comment type="similarity">
    <text evidence="1 6">Belongs to the XseB family.</text>
</comment>
<evidence type="ECO:0000256" key="3">
    <source>
        <dbReference type="ARBA" id="ARBA00022722"/>
    </source>
</evidence>
<protein>
    <recommendedName>
        <fullName evidence="6">Exodeoxyribonuclease 7 small subunit</fullName>
        <ecNumber evidence="6">3.1.11.6</ecNumber>
    </recommendedName>
    <alternativeName>
        <fullName evidence="6">Exodeoxyribonuclease VII small subunit</fullName>
        <shortName evidence="6">Exonuclease VII small subunit</shortName>
    </alternativeName>
</protein>
<name>A0A098EKR7_9BACL</name>
<dbReference type="PANTHER" id="PTHR34137">
    <property type="entry name" value="EXODEOXYRIBONUCLEASE 7 SMALL SUBUNIT"/>
    <property type="match status" value="1"/>
</dbReference>